<proteinExistence type="predicted"/>
<name>A0A1G6MIS1_9ACTN</name>
<sequence length="210" mass="22095">MSDHSTPEGPVPGPVPAPGPEPAPPPPSAPPQAPPAFQGFQDPVPVAGRRPGPGRRTLVLAVVAAFVVAFLAGGGVAWWVLGGKDGDVRDHVELSGGELVTDDSDDAYCDDDDIYSYNDCDTDDGKTYEFGYRITNEGDGPANYSVVVNAFDEDGDFVGQTYVGATHLAAGETDSDEGEFNEYSELEKNRELSDIASVKVAHAERVALAN</sequence>
<keyword evidence="4" id="KW-1185">Reference proteome</keyword>
<keyword evidence="2" id="KW-0812">Transmembrane</keyword>
<organism evidence="3 4">
    <name type="scientific">Streptomyces prasinopilosus</name>
    <dbReference type="NCBI Taxonomy" id="67344"/>
    <lineage>
        <taxon>Bacteria</taxon>
        <taxon>Bacillati</taxon>
        <taxon>Actinomycetota</taxon>
        <taxon>Actinomycetes</taxon>
        <taxon>Kitasatosporales</taxon>
        <taxon>Streptomycetaceae</taxon>
        <taxon>Streptomyces</taxon>
    </lineage>
</organism>
<evidence type="ECO:0000256" key="1">
    <source>
        <dbReference type="SAM" id="MobiDB-lite"/>
    </source>
</evidence>
<evidence type="ECO:0000313" key="3">
    <source>
        <dbReference type="EMBL" id="SDC55174.1"/>
    </source>
</evidence>
<feature type="compositionally biased region" description="Pro residues" evidence="1">
    <location>
        <begin position="9"/>
        <end position="34"/>
    </location>
</feature>
<keyword evidence="2" id="KW-0472">Membrane</keyword>
<keyword evidence="2" id="KW-1133">Transmembrane helix</keyword>
<evidence type="ECO:0000256" key="2">
    <source>
        <dbReference type="SAM" id="Phobius"/>
    </source>
</evidence>
<dbReference type="RefSeq" id="WP_055573713.1">
    <property type="nucleotide sequence ID" value="NZ_FMZK01000002.1"/>
</dbReference>
<protein>
    <submittedName>
        <fullName evidence="3">Uncharacterized protein</fullName>
    </submittedName>
</protein>
<dbReference type="STRING" id="67344.SAMN05216505_102554"/>
<feature type="compositionally biased region" description="Low complexity" evidence="1">
    <location>
        <begin position="35"/>
        <end position="49"/>
    </location>
</feature>
<feature type="region of interest" description="Disordered" evidence="1">
    <location>
        <begin position="1"/>
        <end position="49"/>
    </location>
</feature>
<reference evidence="4" key="1">
    <citation type="submission" date="2016-10" db="EMBL/GenBank/DDBJ databases">
        <authorList>
            <person name="Varghese N."/>
            <person name="Submissions S."/>
        </authorList>
    </citation>
    <scope>NUCLEOTIDE SEQUENCE [LARGE SCALE GENOMIC DNA]</scope>
    <source>
        <strain evidence="4">CGMCC 4.3504</strain>
    </source>
</reference>
<evidence type="ECO:0000313" key="4">
    <source>
        <dbReference type="Proteomes" id="UP000182100"/>
    </source>
</evidence>
<accession>A0A1G6MIS1</accession>
<dbReference type="Proteomes" id="UP000182100">
    <property type="component" value="Unassembled WGS sequence"/>
</dbReference>
<dbReference type="EMBL" id="FMZK01000002">
    <property type="protein sequence ID" value="SDC55174.1"/>
    <property type="molecule type" value="Genomic_DNA"/>
</dbReference>
<gene>
    <name evidence="3" type="ORF">SAMN05216505_102554</name>
</gene>
<feature type="transmembrane region" description="Helical" evidence="2">
    <location>
        <begin position="58"/>
        <end position="81"/>
    </location>
</feature>
<dbReference type="AlphaFoldDB" id="A0A1G6MIS1"/>